<dbReference type="EMBL" id="BEWI01000032">
    <property type="protein sequence ID" value="GAY24564.1"/>
    <property type="molecule type" value="Genomic_DNA"/>
</dbReference>
<keyword evidence="3 5" id="KW-1133">Transmembrane helix</keyword>
<feature type="transmembrane region" description="Helical" evidence="5">
    <location>
        <begin position="21"/>
        <end position="43"/>
    </location>
</feature>
<accession>A0A292ZNJ9</accession>
<dbReference type="PANTHER" id="PTHR23501:SF38">
    <property type="entry name" value="PERMEASE"/>
    <property type="match status" value="1"/>
</dbReference>
<dbReference type="InterPro" id="IPR011701">
    <property type="entry name" value="MFS"/>
</dbReference>
<dbReference type="GO" id="GO:0005886">
    <property type="term" value="C:plasma membrane"/>
    <property type="evidence" value="ECO:0007669"/>
    <property type="project" value="TreeGrafter"/>
</dbReference>
<dbReference type="InterPro" id="IPR020846">
    <property type="entry name" value="MFS_dom"/>
</dbReference>
<feature type="transmembrane region" description="Helical" evidence="5">
    <location>
        <begin position="366"/>
        <end position="390"/>
    </location>
</feature>
<proteinExistence type="predicted"/>
<dbReference type="InterPro" id="IPR036259">
    <property type="entry name" value="MFS_trans_sf"/>
</dbReference>
<name>A0A292ZNJ9_SPHSA</name>
<reference evidence="7 8" key="1">
    <citation type="journal article" date="2013" name="Biodegradation">
        <title>Occurrence of 4-tert-butylphenol (4-t-BP) biodegradation in an aquatic sample caused by the presence of Spirodela polyrrhiza and isolation of a 4-t-BP-utilizing bacterium.</title>
        <authorList>
            <person name="Ogata Y."/>
            <person name="Toyama T."/>
            <person name="Yu N."/>
            <person name="Wang X."/>
            <person name="Sei K."/>
            <person name="Ike M."/>
        </authorList>
    </citation>
    <scope>NUCLEOTIDE SEQUENCE [LARGE SCALE GENOMIC DNA]</scope>
    <source>
        <strain evidence="7 8">OMI</strain>
    </source>
</reference>
<dbReference type="SUPFAM" id="SSF103473">
    <property type="entry name" value="MFS general substrate transporter"/>
    <property type="match status" value="1"/>
</dbReference>
<dbReference type="GO" id="GO:0022857">
    <property type="term" value="F:transmembrane transporter activity"/>
    <property type="evidence" value="ECO:0007669"/>
    <property type="project" value="InterPro"/>
</dbReference>
<gene>
    <name evidence="7" type="ORF">SFOMI_5144</name>
</gene>
<sequence length="483" mass="50726">MSGGCTAAPSADRSSRGNYRVVALIVASTMIMEQIDATVLTTALPTIARDFREPVNALGLVLTAYLLAVAAFIPLSGRLADRFGARSVLRAAILVFMAGSLLCAFSTSAAQMGMARFVQGAGGAMMTPVGRIALLRVTRRQDLVSATAWLVTPALLGPMLGPPIGGLIVTHLDWRWIFYVNLPVGLAGIAAISLHIDNGRADAPGRADIPGFLICAAGLGTLLLGCESASQPGRLGQALLLLAVAGVMAGTYVRHAARRPDPLLDLTVLRDRSFRLSLIGGSLTRITQGAQPFLLPLMFQVGFGFSAAVSGAIMLATAVGSLVSKAIVSPVLRRLGFRRSLIVNGLLSSLCYGLAAAFRADWPVPLMMAVLTLAGFFMSFQFSVYNTVAYEGVEAARISRASSLYSTFQQLLLSLGICTASVAIQASMAVRGSATPHREDFSAALVAVALISLSAFFVNRRFAPDAGSAMSGHVPRAEQDRPK</sequence>
<dbReference type="Proteomes" id="UP000221538">
    <property type="component" value="Unassembled WGS sequence"/>
</dbReference>
<comment type="caution">
    <text evidence="7">The sequence shown here is derived from an EMBL/GenBank/DDBJ whole genome shotgun (WGS) entry which is preliminary data.</text>
</comment>
<evidence type="ECO:0000256" key="5">
    <source>
        <dbReference type="SAM" id="Phobius"/>
    </source>
</evidence>
<feature type="domain" description="Major facilitator superfamily (MFS) profile" evidence="6">
    <location>
        <begin position="22"/>
        <end position="467"/>
    </location>
</feature>
<feature type="transmembrane region" description="Helical" evidence="5">
    <location>
        <begin position="441"/>
        <end position="458"/>
    </location>
</feature>
<evidence type="ECO:0000313" key="8">
    <source>
        <dbReference type="Proteomes" id="UP000221538"/>
    </source>
</evidence>
<dbReference type="Gene3D" id="1.20.1720.10">
    <property type="entry name" value="Multidrug resistance protein D"/>
    <property type="match status" value="1"/>
</dbReference>
<evidence type="ECO:0000256" key="1">
    <source>
        <dbReference type="ARBA" id="ARBA00004141"/>
    </source>
</evidence>
<keyword evidence="4 5" id="KW-0472">Membrane</keyword>
<keyword evidence="2 5" id="KW-0812">Transmembrane</keyword>
<dbReference type="PRINTS" id="PR01036">
    <property type="entry name" value="TCRTETB"/>
</dbReference>
<evidence type="ECO:0000256" key="2">
    <source>
        <dbReference type="ARBA" id="ARBA00022692"/>
    </source>
</evidence>
<feature type="transmembrane region" description="Helical" evidence="5">
    <location>
        <begin position="87"/>
        <end position="107"/>
    </location>
</feature>
<feature type="transmembrane region" description="Helical" evidence="5">
    <location>
        <begin position="208"/>
        <end position="226"/>
    </location>
</feature>
<dbReference type="Pfam" id="PF07690">
    <property type="entry name" value="MFS_1"/>
    <property type="match status" value="1"/>
</dbReference>
<feature type="transmembrane region" description="Helical" evidence="5">
    <location>
        <begin position="297"/>
        <end position="320"/>
    </location>
</feature>
<feature type="transmembrane region" description="Helical" evidence="5">
    <location>
        <begin position="341"/>
        <end position="360"/>
    </location>
</feature>
<evidence type="ECO:0000256" key="3">
    <source>
        <dbReference type="ARBA" id="ARBA00022989"/>
    </source>
</evidence>
<organism evidence="7 8">
    <name type="scientific">Sphingobium fuliginis (strain ATCC 27551)</name>
    <dbReference type="NCBI Taxonomy" id="336203"/>
    <lineage>
        <taxon>Bacteria</taxon>
        <taxon>Pseudomonadati</taxon>
        <taxon>Pseudomonadota</taxon>
        <taxon>Alphaproteobacteria</taxon>
        <taxon>Sphingomonadales</taxon>
        <taxon>Sphingomonadaceae</taxon>
        <taxon>Sphingobium</taxon>
    </lineage>
</organism>
<comment type="subcellular location">
    <subcellularLocation>
        <location evidence="1">Membrane</location>
        <topology evidence="1">Multi-pass membrane protein</topology>
    </subcellularLocation>
</comment>
<dbReference type="AlphaFoldDB" id="A0A292ZNJ9"/>
<feature type="transmembrane region" description="Helical" evidence="5">
    <location>
        <begin position="411"/>
        <end position="429"/>
    </location>
</feature>
<reference evidence="7 8" key="2">
    <citation type="journal article" date="2013" name="Environ. Sci. Technol.">
        <title>The 4-tert-butylphenol-utilizing bacterium Sphingobium fuliginis OMI can degrade bisphenols via phenolic ring hydroxylation and meta-cleavage pathway.</title>
        <authorList>
            <person name="Ogata Y."/>
            <person name="Goda S."/>
            <person name="Toyama T."/>
            <person name="Sei K."/>
            <person name="Ike M."/>
        </authorList>
    </citation>
    <scope>NUCLEOTIDE SEQUENCE [LARGE SCALE GENOMIC DNA]</scope>
    <source>
        <strain evidence="7 8">OMI</strain>
    </source>
</reference>
<protein>
    <submittedName>
        <fullName evidence="7">Drug resistance translocase</fullName>
    </submittedName>
</protein>
<dbReference type="PROSITE" id="PS50850">
    <property type="entry name" value="MFS"/>
    <property type="match status" value="1"/>
</dbReference>
<feature type="transmembrane region" description="Helical" evidence="5">
    <location>
        <begin position="176"/>
        <end position="196"/>
    </location>
</feature>
<feature type="transmembrane region" description="Helical" evidence="5">
    <location>
        <begin position="55"/>
        <end position="75"/>
    </location>
</feature>
<evidence type="ECO:0000313" key="7">
    <source>
        <dbReference type="EMBL" id="GAY24564.1"/>
    </source>
</evidence>
<evidence type="ECO:0000256" key="4">
    <source>
        <dbReference type="ARBA" id="ARBA00023136"/>
    </source>
</evidence>
<evidence type="ECO:0000259" key="6">
    <source>
        <dbReference type="PROSITE" id="PS50850"/>
    </source>
</evidence>
<feature type="transmembrane region" description="Helical" evidence="5">
    <location>
        <begin position="146"/>
        <end position="169"/>
    </location>
</feature>
<dbReference type="RefSeq" id="WP_099186940.1">
    <property type="nucleotide sequence ID" value="NZ_BEWI01000032.1"/>
</dbReference>
<dbReference type="Gene3D" id="1.20.1250.20">
    <property type="entry name" value="MFS general substrate transporter like domains"/>
    <property type="match status" value="1"/>
</dbReference>
<dbReference type="PANTHER" id="PTHR23501">
    <property type="entry name" value="MAJOR FACILITATOR SUPERFAMILY"/>
    <property type="match status" value="1"/>
</dbReference>
<feature type="transmembrane region" description="Helical" evidence="5">
    <location>
        <begin position="238"/>
        <end position="257"/>
    </location>
</feature>